<protein>
    <recommendedName>
        <fullName evidence="4">Glycerate kinase</fullName>
        <ecNumber evidence="3">2.7.1.31</ecNumber>
    </recommendedName>
</protein>
<evidence type="ECO:0000256" key="5">
    <source>
        <dbReference type="ARBA" id="ARBA00022679"/>
    </source>
</evidence>
<dbReference type="Pfam" id="PF05161">
    <property type="entry name" value="MOFRL"/>
    <property type="match status" value="1"/>
</dbReference>
<dbReference type="PANTHER" id="PTHR12227:SF0">
    <property type="entry name" value="GLYCERATE KINASE"/>
    <property type="match status" value="1"/>
</dbReference>
<dbReference type="InterPro" id="IPR038614">
    <property type="entry name" value="GK_N_sf"/>
</dbReference>
<evidence type="ECO:0000256" key="8">
    <source>
        <dbReference type="ARBA" id="ARBA00022840"/>
    </source>
</evidence>
<feature type="domain" description="MOFRL-associated" evidence="10">
    <location>
        <begin position="69"/>
        <end position="310"/>
    </location>
</feature>
<feature type="domain" description="MOFRL" evidence="9">
    <location>
        <begin position="427"/>
        <end position="537"/>
    </location>
</feature>
<keyword evidence="5" id="KW-0808">Transferase</keyword>
<dbReference type="Gene3D" id="3.40.50.10180">
    <property type="entry name" value="Glycerate kinase, MOFRL-like N-terminal domain"/>
    <property type="match status" value="1"/>
</dbReference>
<sequence length="550" mass="59345">MCMFTNRYIANRRTAEILQSVCLVRMKRPPKNEKKEFFLNPSSTAWMNRSVHGPSPNPLSLCSSLEPSTEGVQPDNIVRRALQRRGDELLVAEHRFELRHNLHLVGFGKAVLGMAAEAERIVGDHLVQGIVSVPHGIQETLQHHRKQNMLLDSSSKIKVMEGAKHNLPDTDAQRSAESIRELASSLTERDLLLVLISGGGSALLPAPVPPVTLQEKQEVTRRLAASGATIQELNTVRRALSLLKGGGLARCANPAQVVGLILSDIIGDPVDLIASGPTVWSETSVETVWTILNRYNLSATLPLSVKEVLNQIASQQKSSLKDQPQQVNILNTVIGSNTIALECASLKAKELGLRPVILSPGVCGNVQAVAQFYGLLSSFACSPGKESTELRDQILKLGPEVGVRSWELCQTLNKLETGCQESWQATCLLAGGEPTVHLLGKGRGGRNQELALRVGLELSRATEKSMTMFLSGGTDGQDGPTEAAGAVTDGNIASKARSQGLDIDEFLQNNDSFTFFSSLSKGQNLLLPGLTGTNVMDVHMLILPPLPSPQ</sequence>
<keyword evidence="12" id="KW-1185">Reference proteome</keyword>
<gene>
    <name evidence="11" type="ORF">Q7C36_005683</name>
</gene>
<evidence type="ECO:0000256" key="2">
    <source>
        <dbReference type="ARBA" id="ARBA00005393"/>
    </source>
</evidence>
<evidence type="ECO:0000256" key="7">
    <source>
        <dbReference type="ARBA" id="ARBA00022777"/>
    </source>
</evidence>
<comment type="catalytic activity">
    <reaction evidence="1">
        <text>(R)-glycerate + ATP = (2R)-3-phosphoglycerate + ADP + H(+)</text>
        <dbReference type="Rhea" id="RHEA:23516"/>
        <dbReference type="ChEBI" id="CHEBI:15378"/>
        <dbReference type="ChEBI" id="CHEBI:16659"/>
        <dbReference type="ChEBI" id="CHEBI:30616"/>
        <dbReference type="ChEBI" id="CHEBI:58272"/>
        <dbReference type="ChEBI" id="CHEBI:456216"/>
        <dbReference type="EC" id="2.7.1.31"/>
    </reaction>
</comment>
<dbReference type="Pfam" id="PF13660">
    <property type="entry name" value="DUF4147"/>
    <property type="match status" value="1"/>
</dbReference>
<proteinExistence type="inferred from homology"/>
<dbReference type="InterPro" id="IPR037035">
    <property type="entry name" value="GK-like_C_sf"/>
</dbReference>
<evidence type="ECO:0000256" key="6">
    <source>
        <dbReference type="ARBA" id="ARBA00022741"/>
    </source>
</evidence>
<dbReference type="SUPFAM" id="SSF82544">
    <property type="entry name" value="GckA/TtuD-like"/>
    <property type="match status" value="1"/>
</dbReference>
<dbReference type="InterPro" id="IPR007835">
    <property type="entry name" value="MOFRL"/>
</dbReference>
<dbReference type="Proteomes" id="UP001187315">
    <property type="component" value="Unassembled WGS sequence"/>
</dbReference>
<keyword evidence="8" id="KW-0067">ATP-binding</keyword>
<evidence type="ECO:0000259" key="10">
    <source>
        <dbReference type="Pfam" id="PF13660"/>
    </source>
</evidence>
<dbReference type="FunFam" id="3.40.50.10180:FF:000001">
    <property type="entry name" value="Glycerate kinase"/>
    <property type="match status" value="1"/>
</dbReference>
<dbReference type="EC" id="2.7.1.31" evidence="3"/>
<reference evidence="11" key="1">
    <citation type="submission" date="2023-08" db="EMBL/GenBank/DDBJ databases">
        <title>Pelteobagrus vachellii genome.</title>
        <authorList>
            <person name="Liu H."/>
        </authorList>
    </citation>
    <scope>NUCLEOTIDE SEQUENCE</scope>
    <source>
        <strain evidence="11">PRFRI_2022a</strain>
        <tissue evidence="11">Muscle</tissue>
    </source>
</reference>
<evidence type="ECO:0000256" key="3">
    <source>
        <dbReference type="ARBA" id="ARBA00012101"/>
    </source>
</evidence>
<dbReference type="GO" id="GO:0008887">
    <property type="term" value="F:glycerate kinase activity"/>
    <property type="evidence" value="ECO:0007669"/>
    <property type="project" value="UniProtKB-EC"/>
</dbReference>
<organism evidence="11 12">
    <name type="scientific">Tachysurus vachellii</name>
    <name type="common">Darkbarbel catfish</name>
    <name type="synonym">Pelteobagrus vachellii</name>
    <dbReference type="NCBI Taxonomy" id="175792"/>
    <lineage>
        <taxon>Eukaryota</taxon>
        <taxon>Metazoa</taxon>
        <taxon>Chordata</taxon>
        <taxon>Craniata</taxon>
        <taxon>Vertebrata</taxon>
        <taxon>Euteleostomi</taxon>
        <taxon>Actinopterygii</taxon>
        <taxon>Neopterygii</taxon>
        <taxon>Teleostei</taxon>
        <taxon>Ostariophysi</taxon>
        <taxon>Siluriformes</taxon>
        <taxon>Bagridae</taxon>
        <taxon>Tachysurus</taxon>
    </lineage>
</organism>
<keyword evidence="6" id="KW-0547">Nucleotide-binding</keyword>
<evidence type="ECO:0000256" key="4">
    <source>
        <dbReference type="ARBA" id="ARBA00020720"/>
    </source>
</evidence>
<dbReference type="Gene3D" id="3.40.1480.10">
    <property type="entry name" value="MOFRL domain"/>
    <property type="match status" value="1"/>
</dbReference>
<accession>A0AA88NG05</accession>
<name>A0AA88NG05_TACVA</name>
<dbReference type="PANTHER" id="PTHR12227">
    <property type="entry name" value="GLYCERATE KINASE"/>
    <property type="match status" value="1"/>
</dbReference>
<evidence type="ECO:0000256" key="1">
    <source>
        <dbReference type="ARBA" id="ARBA00000694"/>
    </source>
</evidence>
<dbReference type="InterPro" id="IPR025286">
    <property type="entry name" value="MOFRL_assoc_dom"/>
</dbReference>
<comment type="similarity">
    <text evidence="2">Belongs to the glycerate kinase type-2 family.</text>
</comment>
<dbReference type="EMBL" id="JAVHJS010000005">
    <property type="protein sequence ID" value="KAK2857764.1"/>
    <property type="molecule type" value="Genomic_DNA"/>
</dbReference>
<comment type="caution">
    <text evidence="11">The sequence shown here is derived from an EMBL/GenBank/DDBJ whole genome shotgun (WGS) entry which is preliminary data.</text>
</comment>
<keyword evidence="7" id="KW-0418">Kinase</keyword>
<evidence type="ECO:0000313" key="12">
    <source>
        <dbReference type="Proteomes" id="UP001187315"/>
    </source>
</evidence>
<dbReference type="InterPro" id="IPR039760">
    <property type="entry name" value="MOFRL_protein"/>
</dbReference>
<dbReference type="GO" id="GO:0005737">
    <property type="term" value="C:cytoplasm"/>
    <property type="evidence" value="ECO:0007669"/>
    <property type="project" value="TreeGrafter"/>
</dbReference>
<dbReference type="GO" id="GO:0005524">
    <property type="term" value="F:ATP binding"/>
    <property type="evidence" value="ECO:0007669"/>
    <property type="project" value="UniProtKB-KW"/>
</dbReference>
<evidence type="ECO:0000313" key="11">
    <source>
        <dbReference type="EMBL" id="KAK2857764.1"/>
    </source>
</evidence>
<evidence type="ECO:0000259" key="9">
    <source>
        <dbReference type="Pfam" id="PF05161"/>
    </source>
</evidence>
<dbReference type="AlphaFoldDB" id="A0AA88NG05"/>